<dbReference type="SUPFAM" id="SSF51197">
    <property type="entry name" value="Clavaminate synthase-like"/>
    <property type="match status" value="1"/>
</dbReference>
<evidence type="ECO:0000313" key="11">
    <source>
        <dbReference type="Proteomes" id="UP000242146"/>
    </source>
</evidence>
<dbReference type="Pfam" id="PF04893">
    <property type="entry name" value="Yip1"/>
    <property type="match status" value="1"/>
</dbReference>
<dbReference type="Pfam" id="PF13532">
    <property type="entry name" value="2OG-FeII_Oxy_2"/>
    <property type="match status" value="1"/>
</dbReference>
<evidence type="ECO:0000256" key="1">
    <source>
        <dbReference type="ARBA" id="ARBA00004141"/>
    </source>
</evidence>
<dbReference type="GO" id="GO:0016192">
    <property type="term" value="P:vesicle-mediated transport"/>
    <property type="evidence" value="ECO:0007669"/>
    <property type="project" value="InterPro"/>
</dbReference>
<proteinExistence type="inferred from homology"/>
<dbReference type="EMBL" id="MCGT01000012">
    <property type="protein sequence ID" value="ORX55208.1"/>
    <property type="molecule type" value="Genomic_DNA"/>
</dbReference>
<feature type="region of interest" description="Disordered" evidence="6">
    <location>
        <begin position="36"/>
        <end position="67"/>
    </location>
</feature>
<evidence type="ECO:0000259" key="9">
    <source>
        <dbReference type="Pfam" id="PF13532"/>
    </source>
</evidence>
<keyword evidence="5 7" id="KW-0472">Membrane</keyword>
<feature type="domain" description="Alpha-ketoglutarate-dependent dioxygenase AlkB-like" evidence="9">
    <location>
        <begin position="419"/>
        <end position="520"/>
    </location>
</feature>
<dbReference type="GO" id="GO:0031267">
    <property type="term" value="F:small GTPase binding"/>
    <property type="evidence" value="ECO:0007669"/>
    <property type="project" value="InterPro"/>
</dbReference>
<gene>
    <name evidence="10" type="ORF">DM01DRAFT_1286532</name>
</gene>
<dbReference type="PANTHER" id="PTHR12822">
    <property type="entry name" value="PROTEIN YIPF"/>
    <property type="match status" value="1"/>
</dbReference>
<evidence type="ECO:0000256" key="3">
    <source>
        <dbReference type="ARBA" id="ARBA00022692"/>
    </source>
</evidence>
<keyword evidence="4 7" id="KW-1133">Transmembrane helix</keyword>
<evidence type="ECO:0000256" key="6">
    <source>
        <dbReference type="SAM" id="MobiDB-lite"/>
    </source>
</evidence>
<dbReference type="InterPro" id="IPR037151">
    <property type="entry name" value="AlkB-like_sf"/>
</dbReference>
<evidence type="ECO:0000256" key="5">
    <source>
        <dbReference type="ARBA" id="ARBA00023136"/>
    </source>
</evidence>
<dbReference type="PANTHER" id="PTHR12822:SF2">
    <property type="entry name" value="PROTEIN YIPF"/>
    <property type="match status" value="1"/>
</dbReference>
<dbReference type="InterPro" id="IPR006977">
    <property type="entry name" value="Yip1_dom"/>
</dbReference>
<dbReference type="GO" id="GO:0005794">
    <property type="term" value="C:Golgi apparatus"/>
    <property type="evidence" value="ECO:0007669"/>
    <property type="project" value="InterPro"/>
</dbReference>
<organism evidence="10 11">
    <name type="scientific">Hesseltinella vesiculosa</name>
    <dbReference type="NCBI Taxonomy" id="101127"/>
    <lineage>
        <taxon>Eukaryota</taxon>
        <taxon>Fungi</taxon>
        <taxon>Fungi incertae sedis</taxon>
        <taxon>Mucoromycota</taxon>
        <taxon>Mucoromycotina</taxon>
        <taxon>Mucoromycetes</taxon>
        <taxon>Mucorales</taxon>
        <taxon>Cunninghamellaceae</taxon>
        <taxon>Hesseltinella</taxon>
    </lineage>
</organism>
<evidence type="ECO:0000313" key="10">
    <source>
        <dbReference type="EMBL" id="ORX55208.1"/>
    </source>
</evidence>
<keyword evidence="3 7" id="KW-0812">Transmembrane</keyword>
<protein>
    <submittedName>
        <fullName evidence="10">Yip1-domain-containing protein</fullName>
    </submittedName>
</protein>
<dbReference type="Proteomes" id="UP000242146">
    <property type="component" value="Unassembled WGS sequence"/>
</dbReference>
<comment type="similarity">
    <text evidence="2">Belongs to the YIP1 family.</text>
</comment>
<sequence length="521" mass="59535">MAGKNQYNVLVDMEQAIDYSQPATIESDGLEFQDFSNDTIGKATTTRPPPPTAPAAPTQREQSSPSYSNKPLWSLDYYTRFFDVDTTQVVERCLKSMYPVGDFANDTLEHQPDLYGPFWITTTAVFAVFVCSFMARSVAAYIDNVEYVYDFRDLSYAMIVIYPYTFVNPVVVWASTKYYGCQPSLLEIVDYYGYSMTIWIPISQFRQEKQAREKEARRQDGSAYVNQTPFRYEERYYKSRQPAPDFSMAIDPHQQPCPNQLTPVQLSHDLRQLCPWFGSAVDPHRSDTPGQAFVLNTFPGLVIIPNPFSPSAQRHLIQQCLSEYPKSPNVSNLHTHYRVPDTGLWPLFQQEAQGLRSMDDPSGFVPKKSLVTTADDTQTVPVPAQNSRTLAIPLKACDDKFDPRMKVAKPEPLPSKTVETMPTTQLIRHLRWITLGYHYHWPTRTYHLDRQFPMPEVVARLSHAVVQSIEGVGGQGWTNTYRSKDYRAEAGVINYYQYRDALMGHVDRSELNMDAPLVSVR</sequence>
<evidence type="ECO:0000256" key="2">
    <source>
        <dbReference type="ARBA" id="ARBA00010596"/>
    </source>
</evidence>
<keyword evidence="11" id="KW-1185">Reference proteome</keyword>
<dbReference type="AlphaFoldDB" id="A0A1X2GJJ9"/>
<comment type="caution">
    <text evidence="10">The sequence shown here is derived from an EMBL/GenBank/DDBJ whole genome shotgun (WGS) entry which is preliminary data.</text>
</comment>
<dbReference type="Gene3D" id="2.60.120.590">
    <property type="entry name" value="Alpha-ketoglutarate-dependent dioxygenase AlkB-like"/>
    <property type="match status" value="1"/>
</dbReference>
<accession>A0A1X2GJJ9</accession>
<evidence type="ECO:0000259" key="8">
    <source>
        <dbReference type="Pfam" id="PF04893"/>
    </source>
</evidence>
<dbReference type="OrthoDB" id="6614653at2759"/>
<feature type="domain" description="Yip1" evidence="8">
    <location>
        <begin position="101"/>
        <end position="201"/>
    </location>
</feature>
<feature type="transmembrane region" description="Helical" evidence="7">
    <location>
        <begin position="118"/>
        <end position="142"/>
    </location>
</feature>
<comment type="subcellular location">
    <subcellularLocation>
        <location evidence="1">Membrane</location>
        <topology evidence="1">Multi-pass membrane protein</topology>
    </subcellularLocation>
</comment>
<dbReference type="GO" id="GO:0016020">
    <property type="term" value="C:membrane"/>
    <property type="evidence" value="ECO:0007669"/>
    <property type="project" value="UniProtKB-SubCell"/>
</dbReference>
<evidence type="ECO:0000256" key="7">
    <source>
        <dbReference type="SAM" id="Phobius"/>
    </source>
</evidence>
<feature type="transmembrane region" description="Helical" evidence="7">
    <location>
        <begin position="154"/>
        <end position="174"/>
    </location>
</feature>
<evidence type="ECO:0000256" key="4">
    <source>
        <dbReference type="ARBA" id="ARBA00022989"/>
    </source>
</evidence>
<dbReference type="InterPro" id="IPR039765">
    <property type="entry name" value="Yip5/YIPF1/YIPF2"/>
</dbReference>
<dbReference type="InterPro" id="IPR027450">
    <property type="entry name" value="AlkB-like"/>
</dbReference>
<name>A0A1X2GJJ9_9FUNG</name>
<reference evidence="10 11" key="1">
    <citation type="submission" date="2016-07" db="EMBL/GenBank/DDBJ databases">
        <title>Pervasive Adenine N6-methylation of Active Genes in Fungi.</title>
        <authorList>
            <consortium name="DOE Joint Genome Institute"/>
            <person name="Mondo S.J."/>
            <person name="Dannebaum R.O."/>
            <person name="Kuo R.C."/>
            <person name="Labutti K."/>
            <person name="Haridas S."/>
            <person name="Kuo A."/>
            <person name="Salamov A."/>
            <person name="Ahrendt S.R."/>
            <person name="Lipzen A."/>
            <person name="Sullivan W."/>
            <person name="Andreopoulos W.B."/>
            <person name="Clum A."/>
            <person name="Lindquist E."/>
            <person name="Daum C."/>
            <person name="Ramamoorthy G.K."/>
            <person name="Gryganskyi A."/>
            <person name="Culley D."/>
            <person name="Magnuson J.K."/>
            <person name="James T.Y."/>
            <person name="O'Malley M.A."/>
            <person name="Stajich J.E."/>
            <person name="Spatafora J.W."/>
            <person name="Visel A."/>
            <person name="Grigoriev I.V."/>
        </authorList>
    </citation>
    <scope>NUCLEOTIDE SEQUENCE [LARGE SCALE GENOMIC DNA]</scope>
    <source>
        <strain evidence="10 11">NRRL 3301</strain>
    </source>
</reference>